<dbReference type="InterPro" id="IPR002078">
    <property type="entry name" value="Sigma_54_int"/>
</dbReference>
<dbReference type="PANTHER" id="PTHR32071:SF113">
    <property type="entry name" value="ALGINATE BIOSYNTHESIS TRANSCRIPTIONAL REGULATORY PROTEIN ALGB"/>
    <property type="match status" value="1"/>
</dbReference>
<dbReference type="InterPro" id="IPR009057">
    <property type="entry name" value="Homeodomain-like_sf"/>
</dbReference>
<dbReference type="SUPFAM" id="SSF46689">
    <property type="entry name" value="Homeodomain-like"/>
    <property type="match status" value="1"/>
</dbReference>
<evidence type="ECO:0000256" key="5">
    <source>
        <dbReference type="ARBA" id="ARBA00023163"/>
    </source>
</evidence>
<dbReference type="InterPro" id="IPR001789">
    <property type="entry name" value="Sig_transdc_resp-reg_receiver"/>
</dbReference>
<keyword evidence="3" id="KW-0805">Transcription regulation</keyword>
<feature type="modified residue" description="4-aspartylphosphate" evidence="6">
    <location>
        <position position="57"/>
    </location>
</feature>
<evidence type="ECO:0000256" key="6">
    <source>
        <dbReference type="PROSITE-ProRule" id="PRU00169"/>
    </source>
</evidence>
<evidence type="ECO:0000259" key="7">
    <source>
        <dbReference type="PROSITE" id="PS50045"/>
    </source>
</evidence>
<dbReference type="InterPro" id="IPR025944">
    <property type="entry name" value="Sigma_54_int_dom_CS"/>
</dbReference>
<dbReference type="SUPFAM" id="SSF52540">
    <property type="entry name" value="P-loop containing nucleoside triphosphate hydrolases"/>
    <property type="match status" value="1"/>
</dbReference>
<evidence type="ECO:0000256" key="3">
    <source>
        <dbReference type="ARBA" id="ARBA00023015"/>
    </source>
</evidence>
<dbReference type="SMART" id="SM00448">
    <property type="entry name" value="REC"/>
    <property type="match status" value="1"/>
</dbReference>
<dbReference type="Proteomes" id="UP000647133">
    <property type="component" value="Unassembled WGS sequence"/>
</dbReference>
<dbReference type="InterPro" id="IPR011006">
    <property type="entry name" value="CheY-like_superfamily"/>
</dbReference>
<evidence type="ECO:0000313" key="9">
    <source>
        <dbReference type="EMBL" id="MBD8490931.1"/>
    </source>
</evidence>
<dbReference type="Pfam" id="PF00072">
    <property type="entry name" value="Response_reg"/>
    <property type="match status" value="1"/>
</dbReference>
<dbReference type="Gene3D" id="3.40.50.300">
    <property type="entry name" value="P-loop containing nucleotide triphosphate hydrolases"/>
    <property type="match status" value="1"/>
</dbReference>
<dbReference type="InterPro" id="IPR027417">
    <property type="entry name" value="P-loop_NTPase"/>
</dbReference>
<reference evidence="9 10" key="1">
    <citation type="submission" date="2020-09" db="EMBL/GenBank/DDBJ databases">
        <title>Echinicola sp. CAU 1574 isolated from sand of Sido Beach.</title>
        <authorList>
            <person name="Kim W."/>
        </authorList>
    </citation>
    <scope>NUCLEOTIDE SEQUENCE [LARGE SCALE GENOMIC DNA]</scope>
    <source>
        <strain evidence="9 10">CAU 1574</strain>
    </source>
</reference>
<dbReference type="CDD" id="cd00009">
    <property type="entry name" value="AAA"/>
    <property type="match status" value="1"/>
</dbReference>
<dbReference type="InterPro" id="IPR002197">
    <property type="entry name" value="HTH_Fis"/>
</dbReference>
<evidence type="ECO:0000313" key="10">
    <source>
        <dbReference type="Proteomes" id="UP000647133"/>
    </source>
</evidence>
<keyword evidence="4" id="KW-0238">DNA-binding</keyword>
<gene>
    <name evidence="9" type="ORF">IFO69_19415</name>
</gene>
<dbReference type="InterPro" id="IPR003593">
    <property type="entry name" value="AAA+_ATPase"/>
</dbReference>
<dbReference type="InterPro" id="IPR025943">
    <property type="entry name" value="Sigma_54_int_dom_ATP-bd_2"/>
</dbReference>
<name>A0ABR9AQ69_9BACT</name>
<evidence type="ECO:0000256" key="1">
    <source>
        <dbReference type="ARBA" id="ARBA00022741"/>
    </source>
</evidence>
<sequence length="462" mass="52519">MRTPKTGNLLIIDDNEDLLKAAKIFLKRHFVKVDTETNPDLLPILLHNEQYDVIMLDMNFTKDVSSGQEGFQHLDRILSIDPSAVVVLITAYGDINLAVKAIKEGATDFVLKPWDNDKLLATLHSALKLRQSKLEVADLKNQQQLIYADIDRKFKDIIGQSQAMQKVFDTIEKVAATDANVMILGENGTGKELIARAIHRHSKRSREAFVGVDLGAITPSLFESELFGHKKGAFTDAREDRIGRFEQADKGTLFLDEIGNIPMASQSKLLAVLQNRTVTKVGSNQQKEINIRLISATNMPLADMIRENTFRQDLLYRLNTIEINLPSLRDRTEDIPLLTDHFIAFYSKKYSKDIRKASDSLLKRMQKYQWPGNIRELQHGIERAVIMSNKHVLQPEDLFFQNPGDVDRSSETVSLDHLNIEDVERILIRKALQKHNGHITKAAQELGLTRSSLYRRLEKYGL</sequence>
<keyword evidence="2" id="KW-0067">ATP-binding</keyword>
<dbReference type="EMBL" id="JACYTQ010000009">
    <property type="protein sequence ID" value="MBD8490931.1"/>
    <property type="molecule type" value="Genomic_DNA"/>
</dbReference>
<evidence type="ECO:0000256" key="2">
    <source>
        <dbReference type="ARBA" id="ARBA00022840"/>
    </source>
</evidence>
<dbReference type="PROSITE" id="PS50110">
    <property type="entry name" value="RESPONSE_REGULATORY"/>
    <property type="match status" value="1"/>
</dbReference>
<dbReference type="Pfam" id="PF00158">
    <property type="entry name" value="Sigma54_activat"/>
    <property type="match status" value="1"/>
</dbReference>
<protein>
    <submittedName>
        <fullName evidence="9">Sigma-54-dependent Fis family transcriptional regulator</fullName>
    </submittedName>
</protein>
<keyword evidence="5" id="KW-0804">Transcription</keyword>
<evidence type="ECO:0000259" key="8">
    <source>
        <dbReference type="PROSITE" id="PS50110"/>
    </source>
</evidence>
<dbReference type="PANTHER" id="PTHR32071">
    <property type="entry name" value="TRANSCRIPTIONAL REGULATORY PROTEIN"/>
    <property type="match status" value="1"/>
</dbReference>
<dbReference type="RefSeq" id="WP_192011807.1">
    <property type="nucleotide sequence ID" value="NZ_JACYTQ010000009.1"/>
</dbReference>
<dbReference type="Gene3D" id="3.40.50.2300">
    <property type="match status" value="1"/>
</dbReference>
<dbReference type="PROSITE" id="PS00676">
    <property type="entry name" value="SIGMA54_INTERACT_2"/>
    <property type="match status" value="1"/>
</dbReference>
<proteinExistence type="predicted"/>
<dbReference type="PROSITE" id="PS50045">
    <property type="entry name" value="SIGMA54_INTERACT_4"/>
    <property type="match status" value="1"/>
</dbReference>
<keyword evidence="1" id="KW-0547">Nucleotide-binding</keyword>
<dbReference type="PROSITE" id="PS00688">
    <property type="entry name" value="SIGMA54_INTERACT_3"/>
    <property type="match status" value="1"/>
</dbReference>
<dbReference type="Pfam" id="PF25601">
    <property type="entry name" value="AAA_lid_14"/>
    <property type="match status" value="1"/>
</dbReference>
<dbReference type="InterPro" id="IPR058031">
    <property type="entry name" value="AAA_lid_NorR"/>
</dbReference>
<evidence type="ECO:0000256" key="4">
    <source>
        <dbReference type="ARBA" id="ARBA00023125"/>
    </source>
</evidence>
<feature type="domain" description="Sigma-54 factor interaction" evidence="7">
    <location>
        <begin position="157"/>
        <end position="386"/>
    </location>
</feature>
<dbReference type="Pfam" id="PF02954">
    <property type="entry name" value="HTH_8"/>
    <property type="match status" value="1"/>
</dbReference>
<feature type="domain" description="Response regulatory" evidence="8">
    <location>
        <begin position="8"/>
        <end position="127"/>
    </location>
</feature>
<keyword evidence="10" id="KW-1185">Reference proteome</keyword>
<dbReference type="Gene3D" id="1.10.10.60">
    <property type="entry name" value="Homeodomain-like"/>
    <property type="match status" value="1"/>
</dbReference>
<dbReference type="PRINTS" id="PR01590">
    <property type="entry name" value="HTHFIS"/>
</dbReference>
<accession>A0ABR9AQ69</accession>
<keyword evidence="6" id="KW-0597">Phosphoprotein</keyword>
<dbReference type="Gene3D" id="1.10.8.60">
    <property type="match status" value="1"/>
</dbReference>
<organism evidence="9 10">
    <name type="scientific">Echinicola arenosa</name>
    <dbReference type="NCBI Taxonomy" id="2774144"/>
    <lineage>
        <taxon>Bacteria</taxon>
        <taxon>Pseudomonadati</taxon>
        <taxon>Bacteroidota</taxon>
        <taxon>Cytophagia</taxon>
        <taxon>Cytophagales</taxon>
        <taxon>Cyclobacteriaceae</taxon>
        <taxon>Echinicola</taxon>
    </lineage>
</organism>
<comment type="caution">
    <text evidence="9">The sequence shown here is derived from an EMBL/GenBank/DDBJ whole genome shotgun (WGS) entry which is preliminary data.</text>
</comment>
<dbReference type="SUPFAM" id="SSF52172">
    <property type="entry name" value="CheY-like"/>
    <property type="match status" value="1"/>
</dbReference>
<dbReference type="SMART" id="SM00382">
    <property type="entry name" value="AAA"/>
    <property type="match status" value="1"/>
</dbReference>